<evidence type="ECO:0000259" key="3">
    <source>
        <dbReference type="PROSITE" id="PS51668"/>
    </source>
</evidence>
<evidence type="ECO:0000256" key="1">
    <source>
        <dbReference type="ARBA" id="ARBA00022691"/>
    </source>
</evidence>
<dbReference type="EMBL" id="MGFH01000069">
    <property type="protein sequence ID" value="OGM06310.1"/>
    <property type="molecule type" value="Genomic_DNA"/>
</dbReference>
<accession>A0A1F7WU97</accession>
<dbReference type="PANTHER" id="PTHR12818:SF0">
    <property type="entry name" value="TRNA (ADENINE(37)-N6)-METHYLTRANSFERASE"/>
    <property type="match status" value="1"/>
</dbReference>
<dbReference type="InterPro" id="IPR036413">
    <property type="entry name" value="YaeB-like_sf"/>
</dbReference>
<dbReference type="STRING" id="1817813.A2008_10810"/>
<dbReference type="Pfam" id="PF01980">
    <property type="entry name" value="TrmO_N"/>
    <property type="match status" value="1"/>
</dbReference>
<dbReference type="NCBIfam" id="TIGR00104">
    <property type="entry name" value="tRNA_TsaA"/>
    <property type="match status" value="1"/>
</dbReference>
<evidence type="ECO:0000313" key="5">
    <source>
        <dbReference type="Proteomes" id="UP000178735"/>
    </source>
</evidence>
<reference evidence="4 5" key="1">
    <citation type="journal article" date="2016" name="Nat. Commun.">
        <title>Thousands of microbial genomes shed light on interconnected biogeochemical processes in an aquifer system.</title>
        <authorList>
            <person name="Anantharaman K."/>
            <person name="Brown C.T."/>
            <person name="Hug L.A."/>
            <person name="Sharon I."/>
            <person name="Castelle C.J."/>
            <person name="Probst A.J."/>
            <person name="Thomas B.C."/>
            <person name="Singh A."/>
            <person name="Wilkins M.J."/>
            <person name="Karaoz U."/>
            <person name="Brodie E.L."/>
            <person name="Williams K.H."/>
            <person name="Hubbard S.S."/>
            <person name="Banfield J.F."/>
        </authorList>
    </citation>
    <scope>NUCLEOTIDE SEQUENCE [LARGE SCALE GENOMIC DNA]</scope>
</reference>
<protein>
    <submittedName>
        <fullName evidence="4">tRNA (N6-threonylcarbamoyladenosine(37)-N6)-methyltransferase TrmO</fullName>
    </submittedName>
</protein>
<proteinExistence type="inferred from homology"/>
<dbReference type="InterPro" id="IPR040372">
    <property type="entry name" value="YaeB-like"/>
</dbReference>
<dbReference type="GO" id="GO:0008168">
    <property type="term" value="F:methyltransferase activity"/>
    <property type="evidence" value="ECO:0007669"/>
    <property type="project" value="UniProtKB-KW"/>
</dbReference>
<keyword evidence="1" id="KW-0949">S-adenosyl-L-methionine</keyword>
<dbReference type="PANTHER" id="PTHR12818">
    <property type="entry name" value="TRNA (ADENINE(37)-N6)-METHYLTRANSFERASE"/>
    <property type="match status" value="1"/>
</dbReference>
<organism evidence="4 5">
    <name type="scientific">Candidatus Wallbacteria bacterium GWC2_49_35</name>
    <dbReference type="NCBI Taxonomy" id="1817813"/>
    <lineage>
        <taxon>Bacteria</taxon>
        <taxon>Candidatus Walliibacteriota</taxon>
    </lineage>
</organism>
<dbReference type="Proteomes" id="UP000178735">
    <property type="component" value="Unassembled WGS sequence"/>
</dbReference>
<evidence type="ECO:0000256" key="2">
    <source>
        <dbReference type="ARBA" id="ARBA00033753"/>
    </source>
</evidence>
<dbReference type="Gene3D" id="2.40.30.70">
    <property type="entry name" value="YaeB-like"/>
    <property type="match status" value="1"/>
</dbReference>
<dbReference type="GO" id="GO:0032259">
    <property type="term" value="P:methylation"/>
    <property type="evidence" value="ECO:0007669"/>
    <property type="project" value="UniProtKB-KW"/>
</dbReference>
<feature type="domain" description="TsaA-like" evidence="3">
    <location>
        <begin position="4"/>
        <end position="135"/>
    </location>
</feature>
<dbReference type="CDD" id="cd09281">
    <property type="entry name" value="UPF0066"/>
    <property type="match status" value="1"/>
</dbReference>
<keyword evidence="4" id="KW-0808">Transferase</keyword>
<keyword evidence="4" id="KW-0489">Methyltransferase</keyword>
<comment type="similarity">
    <text evidence="2">Belongs to the tRNA methyltransferase O family.</text>
</comment>
<name>A0A1F7WU97_9BACT</name>
<dbReference type="AlphaFoldDB" id="A0A1F7WU97"/>
<gene>
    <name evidence="4" type="ORF">A2008_10810</name>
</gene>
<comment type="caution">
    <text evidence="4">The sequence shown here is derived from an EMBL/GenBank/DDBJ whole genome shotgun (WGS) entry which is preliminary data.</text>
</comment>
<evidence type="ECO:0000313" key="4">
    <source>
        <dbReference type="EMBL" id="OGM06310.1"/>
    </source>
</evidence>
<dbReference type="InterPro" id="IPR023370">
    <property type="entry name" value="TrmO-like_N"/>
</dbReference>
<dbReference type="InterPro" id="IPR036414">
    <property type="entry name" value="YaeB_N_sf"/>
</dbReference>
<sequence length="159" mass="18118">MIYLNPIGFIYTPFKTIENMPIQSAAAKGAAGRIMVREEFADGLKDLEEFSHIHVIYQFHKCEGHLLVVKPFLDDKNHGIFATRSPKRPCAIGMSILKLTGVNGRELTVENVDMLDESPLIDIKPYIPEFDVIEGDISIGWYKNKPKNLHDTRSDERFK</sequence>
<dbReference type="PROSITE" id="PS51668">
    <property type="entry name" value="TSAA_2"/>
    <property type="match status" value="1"/>
</dbReference>
<dbReference type="SUPFAM" id="SSF118196">
    <property type="entry name" value="YaeB-like"/>
    <property type="match status" value="1"/>
</dbReference>